<proteinExistence type="predicted"/>
<sequence>MRQRWEPMHTAKVFVETNFRHCRGALLAGSVVRGQETATSDLDIVVFDETLMSSYRESMIFYGWPIEVFVYNLSSYKEFFEKDRKAAKPSMPRMVSEGIVLKDSGIMESIQQEAKALLEAGPEAWSSDTIRTKRYFITDVLDDLRGSDDRKERLFCVNTLSDLVSEFILRTEQKWIGSSKWVIRSLEAHDHELAVRFVEAFEHFYRTDETAHIIEFVESVLEPYGGRLFDGFSIGKAEAERKTEKL</sequence>
<dbReference type="GO" id="GO:0016740">
    <property type="term" value="F:transferase activity"/>
    <property type="evidence" value="ECO:0007669"/>
    <property type="project" value="UniProtKB-KW"/>
</dbReference>
<dbReference type="EMBL" id="CP013659">
    <property type="protein sequence ID" value="ALS74996.1"/>
    <property type="molecule type" value="Genomic_DNA"/>
</dbReference>
<dbReference type="Proteomes" id="UP000067683">
    <property type="component" value="Chromosome"/>
</dbReference>
<dbReference type="Gene3D" id="3.30.460.10">
    <property type="entry name" value="Beta Polymerase, domain 2"/>
    <property type="match status" value="1"/>
</dbReference>
<dbReference type="AlphaFoldDB" id="A0A0U2Z6Z2"/>
<accession>A0A0U2Z6Z2</accession>
<dbReference type="KEGG" id="prt:AUC31_07040"/>
<evidence type="ECO:0000313" key="1">
    <source>
        <dbReference type="EMBL" id="ALS74996.1"/>
    </source>
</evidence>
<gene>
    <name evidence="1" type="ORF">AUC31_07040</name>
</gene>
<evidence type="ECO:0000313" key="2">
    <source>
        <dbReference type="Proteomes" id="UP000067683"/>
    </source>
</evidence>
<dbReference type="CDD" id="cd05403">
    <property type="entry name" value="NT_KNTase_like"/>
    <property type="match status" value="1"/>
</dbReference>
<dbReference type="SUPFAM" id="SSF81301">
    <property type="entry name" value="Nucleotidyltransferase"/>
    <property type="match status" value="1"/>
</dbReference>
<dbReference type="OrthoDB" id="43980at2"/>
<keyword evidence="2" id="KW-1185">Reference proteome</keyword>
<organism evidence="1 2">
    <name type="scientific">Planococcus rifietoensis</name>
    <dbReference type="NCBI Taxonomy" id="200991"/>
    <lineage>
        <taxon>Bacteria</taxon>
        <taxon>Bacillati</taxon>
        <taxon>Bacillota</taxon>
        <taxon>Bacilli</taxon>
        <taxon>Bacillales</taxon>
        <taxon>Caryophanaceae</taxon>
        <taxon>Planococcus</taxon>
    </lineage>
</organism>
<dbReference type="RefSeq" id="WP_058381703.1">
    <property type="nucleotide sequence ID" value="NZ_CP013659.2"/>
</dbReference>
<protein>
    <submittedName>
        <fullName evidence="1">Nucleotidyltransferase</fullName>
    </submittedName>
</protein>
<reference evidence="1" key="1">
    <citation type="submission" date="2016-01" db="EMBL/GenBank/DDBJ databases">
        <title>Complete genome of Planococcus rifietoensis type strain M8.</title>
        <authorList>
            <person name="See-Too W.S."/>
        </authorList>
    </citation>
    <scope>NUCLEOTIDE SEQUENCE [LARGE SCALE GENOMIC DNA]</scope>
    <source>
        <strain evidence="1">M8</strain>
    </source>
</reference>
<dbReference type="InterPro" id="IPR043519">
    <property type="entry name" value="NT_sf"/>
</dbReference>
<dbReference type="STRING" id="200991.AUC31_07040"/>
<name>A0A0U2Z6Z2_9BACL</name>